<protein>
    <submittedName>
        <fullName evidence="2">HeH/LEM domain</fullName>
    </submittedName>
</protein>
<dbReference type="InterPro" id="IPR025856">
    <property type="entry name" value="HeH/LEM_domain"/>
</dbReference>
<dbReference type="Proteomes" id="UP000237839">
    <property type="component" value="Unassembled WGS sequence"/>
</dbReference>
<sequence length="79" mass="8263">MSDACETVKIVSPITDENPLGFIVINKCDLTDADNLFGESVATAVLTFPQLKDALTAKGVTIPNGAKKADLQALLDANS</sequence>
<dbReference type="CDD" id="cd12935">
    <property type="entry name" value="LEM_like"/>
    <property type="match status" value="1"/>
</dbReference>
<name>A0A2S9GY75_9BURK</name>
<dbReference type="AlphaFoldDB" id="A0A2S9GY75"/>
<evidence type="ECO:0000313" key="3">
    <source>
        <dbReference type="Proteomes" id="UP000237839"/>
    </source>
</evidence>
<feature type="domain" description="HeH/LEM" evidence="1">
    <location>
        <begin position="46"/>
        <end position="76"/>
    </location>
</feature>
<dbReference type="InterPro" id="IPR036361">
    <property type="entry name" value="SAP_dom_sf"/>
</dbReference>
<gene>
    <name evidence="2" type="ORF">S2091_2724</name>
</gene>
<dbReference type="Gene3D" id="1.10.720.30">
    <property type="entry name" value="SAP domain"/>
    <property type="match status" value="1"/>
</dbReference>
<evidence type="ECO:0000313" key="2">
    <source>
        <dbReference type="EMBL" id="PRC92669.1"/>
    </source>
</evidence>
<dbReference type="RefSeq" id="WP_105532479.1">
    <property type="nucleotide sequence ID" value="NZ_PUGF01000012.1"/>
</dbReference>
<organism evidence="2 3">
    <name type="scientific">Solimicrobium silvestre</name>
    <dbReference type="NCBI Taxonomy" id="2099400"/>
    <lineage>
        <taxon>Bacteria</taxon>
        <taxon>Pseudomonadati</taxon>
        <taxon>Pseudomonadota</taxon>
        <taxon>Betaproteobacteria</taxon>
        <taxon>Burkholderiales</taxon>
        <taxon>Oxalobacteraceae</taxon>
        <taxon>Solimicrobium</taxon>
    </lineage>
</organism>
<evidence type="ECO:0000259" key="1">
    <source>
        <dbReference type="Pfam" id="PF12949"/>
    </source>
</evidence>
<proteinExistence type="predicted"/>
<dbReference type="Pfam" id="PF12949">
    <property type="entry name" value="HeH"/>
    <property type="match status" value="1"/>
</dbReference>
<reference evidence="2 3" key="1">
    <citation type="submission" date="2018-02" db="EMBL/GenBank/DDBJ databases">
        <title>Solimicrobium silvestre gen. nov., sp. nov., isolated from alpine forest soil.</title>
        <authorList>
            <person name="Margesin R."/>
            <person name="Albuquerque L."/>
            <person name="Zhang D.-C."/>
            <person name="Froufe H.J.C."/>
            <person name="Severino R."/>
            <person name="Roxo I."/>
            <person name="Egas C."/>
            <person name="Da Costa M.S."/>
        </authorList>
    </citation>
    <scope>NUCLEOTIDE SEQUENCE [LARGE SCALE GENOMIC DNA]</scope>
    <source>
        <strain evidence="2 3">S20-91</strain>
    </source>
</reference>
<dbReference type="EMBL" id="PUGF01000012">
    <property type="protein sequence ID" value="PRC92669.1"/>
    <property type="molecule type" value="Genomic_DNA"/>
</dbReference>
<comment type="caution">
    <text evidence="2">The sequence shown here is derived from an EMBL/GenBank/DDBJ whole genome shotgun (WGS) entry which is preliminary data.</text>
</comment>
<accession>A0A2S9GY75</accession>
<keyword evidence="3" id="KW-1185">Reference proteome</keyword>